<gene>
    <name evidence="2" type="ORF">HCU67_00595</name>
</gene>
<dbReference type="Pfam" id="PF19578">
    <property type="entry name" value="DUF6090"/>
    <property type="match status" value="1"/>
</dbReference>
<protein>
    <submittedName>
        <fullName evidence="2">Uncharacterized protein</fullName>
    </submittedName>
</protein>
<organism evidence="2 3">
    <name type="scientific">Croceivirga thetidis</name>
    <dbReference type="NCBI Taxonomy" id="2721623"/>
    <lineage>
        <taxon>Bacteria</taxon>
        <taxon>Pseudomonadati</taxon>
        <taxon>Bacteroidota</taxon>
        <taxon>Flavobacteriia</taxon>
        <taxon>Flavobacteriales</taxon>
        <taxon>Flavobacteriaceae</taxon>
        <taxon>Croceivirga</taxon>
    </lineage>
</organism>
<keyword evidence="3" id="KW-1185">Reference proteome</keyword>
<dbReference type="EMBL" id="JAAWWL010000001">
    <property type="protein sequence ID" value="NKI30424.1"/>
    <property type="molecule type" value="Genomic_DNA"/>
</dbReference>
<sequence length="246" mass="28958">MLKFFRRIRQNLLSENKFSKYLIYAIGEIILVMIGILLALQVNNWNNNRIERTKEANYIENINREFKSNRAQLDSAIFYHQKVHLNTTKILNLVPVAIDTFNKDSLSFYISETFNHHTFNPQQSTINSLTNTSSFEVISNLELRGLLQQWDELVKDYREEEIVAREHGFDKYVPYFEKHISFLAYSNNDNIFNQEIADYSFLKSLEFANAIALKREFVRDILFGAELKEVNATIDRIIELTSPQEK</sequence>
<evidence type="ECO:0000256" key="1">
    <source>
        <dbReference type="SAM" id="Phobius"/>
    </source>
</evidence>
<accession>A0ABX1GLF8</accession>
<reference evidence="2 3" key="1">
    <citation type="submission" date="2020-04" db="EMBL/GenBank/DDBJ databases">
        <authorList>
            <person name="Yoon J."/>
        </authorList>
    </citation>
    <scope>NUCLEOTIDE SEQUENCE [LARGE SCALE GENOMIC DNA]</scope>
    <source>
        <strain evidence="2 3">DJ-13</strain>
    </source>
</reference>
<dbReference type="RefSeq" id="WP_168550672.1">
    <property type="nucleotide sequence ID" value="NZ_JAAWWL010000001.1"/>
</dbReference>
<keyword evidence="1" id="KW-1133">Transmembrane helix</keyword>
<dbReference type="Proteomes" id="UP000718451">
    <property type="component" value="Unassembled WGS sequence"/>
</dbReference>
<keyword evidence="1" id="KW-0812">Transmembrane</keyword>
<comment type="caution">
    <text evidence="2">The sequence shown here is derived from an EMBL/GenBank/DDBJ whole genome shotgun (WGS) entry which is preliminary data.</text>
</comment>
<feature type="transmembrane region" description="Helical" evidence="1">
    <location>
        <begin position="21"/>
        <end position="40"/>
    </location>
</feature>
<evidence type="ECO:0000313" key="3">
    <source>
        <dbReference type="Proteomes" id="UP000718451"/>
    </source>
</evidence>
<evidence type="ECO:0000313" key="2">
    <source>
        <dbReference type="EMBL" id="NKI30424.1"/>
    </source>
</evidence>
<keyword evidence="1" id="KW-0472">Membrane</keyword>
<dbReference type="InterPro" id="IPR045749">
    <property type="entry name" value="DUF6090"/>
</dbReference>
<proteinExistence type="predicted"/>
<name>A0ABX1GLF8_9FLAO</name>